<proteinExistence type="predicted"/>
<evidence type="ECO:0000313" key="2">
    <source>
        <dbReference type="EMBL" id="NYJ33138.1"/>
    </source>
</evidence>
<dbReference type="Proteomes" id="UP000572051">
    <property type="component" value="Unassembled WGS sequence"/>
</dbReference>
<sequence>MAGVPDMDENVLNSYIHTAFETSKSDPAVVEAFADWSACMAERGFDHPTPAEAENDPRWADREGDPSAAEIEVATADTACKDAASVVEAWRDAKAAAQDGLIEEHTADFAHFARVKEERTERARAVIERSVP</sequence>
<organism evidence="2 3">
    <name type="scientific">Nocardiopsis aegyptia</name>
    <dbReference type="NCBI Taxonomy" id="220378"/>
    <lineage>
        <taxon>Bacteria</taxon>
        <taxon>Bacillati</taxon>
        <taxon>Actinomycetota</taxon>
        <taxon>Actinomycetes</taxon>
        <taxon>Streptosporangiales</taxon>
        <taxon>Nocardiopsidaceae</taxon>
        <taxon>Nocardiopsis</taxon>
    </lineage>
</organism>
<feature type="region of interest" description="Disordered" evidence="1">
    <location>
        <begin position="44"/>
        <end position="63"/>
    </location>
</feature>
<evidence type="ECO:0000256" key="1">
    <source>
        <dbReference type="SAM" id="MobiDB-lite"/>
    </source>
</evidence>
<comment type="caution">
    <text evidence="2">The sequence shown here is derived from an EMBL/GenBank/DDBJ whole genome shotgun (WGS) entry which is preliminary data.</text>
</comment>
<dbReference type="AlphaFoldDB" id="A0A7Z0J8I0"/>
<accession>A0A7Z0J8I0</accession>
<dbReference type="EMBL" id="JACCFS010000001">
    <property type="protein sequence ID" value="NYJ33138.1"/>
    <property type="molecule type" value="Genomic_DNA"/>
</dbReference>
<reference evidence="2 3" key="1">
    <citation type="submission" date="2020-07" db="EMBL/GenBank/DDBJ databases">
        <title>Sequencing the genomes of 1000 actinobacteria strains.</title>
        <authorList>
            <person name="Klenk H.-P."/>
        </authorList>
    </citation>
    <scope>NUCLEOTIDE SEQUENCE [LARGE SCALE GENOMIC DNA]</scope>
    <source>
        <strain evidence="2 3">DSM 44442</strain>
    </source>
</reference>
<evidence type="ECO:0000313" key="3">
    <source>
        <dbReference type="Proteomes" id="UP000572051"/>
    </source>
</evidence>
<gene>
    <name evidence="2" type="ORF">HNR10_001019</name>
</gene>
<protein>
    <submittedName>
        <fullName evidence="2">Uncharacterized protein</fullName>
    </submittedName>
</protein>
<keyword evidence="3" id="KW-1185">Reference proteome</keyword>
<name>A0A7Z0J8I0_9ACTN</name>
<dbReference type="RefSeq" id="WP_179821201.1">
    <property type="nucleotide sequence ID" value="NZ_JACCFS010000001.1"/>
</dbReference>